<proteinExistence type="predicted"/>
<evidence type="ECO:0000259" key="1">
    <source>
        <dbReference type="SMART" id="SM00988"/>
    </source>
</evidence>
<dbReference type="InterPro" id="IPR036118">
    <property type="entry name" value="UreE_N_sf"/>
</dbReference>
<gene>
    <name evidence="2" type="ORF">RD149_16005</name>
</gene>
<dbReference type="Proteomes" id="UP001265083">
    <property type="component" value="Unassembled WGS sequence"/>
</dbReference>
<dbReference type="InterPro" id="IPR004029">
    <property type="entry name" value="UreE_N"/>
</dbReference>
<evidence type="ECO:0000313" key="3">
    <source>
        <dbReference type="Proteomes" id="UP001265083"/>
    </source>
</evidence>
<dbReference type="RefSeq" id="WP_310951265.1">
    <property type="nucleotide sequence ID" value="NZ_JAVLUS010000013.1"/>
</dbReference>
<feature type="domain" description="UreE urease accessory N-terminal" evidence="1">
    <location>
        <begin position="8"/>
        <end position="70"/>
    </location>
</feature>
<dbReference type="SMART" id="SM00988">
    <property type="entry name" value="UreE_N"/>
    <property type="match status" value="1"/>
</dbReference>
<protein>
    <submittedName>
        <fullName evidence="2">Urease accessory protein UreE</fullName>
    </submittedName>
</protein>
<dbReference type="EMBL" id="JAVLUS010000013">
    <property type="protein sequence ID" value="MDS1115264.1"/>
    <property type="molecule type" value="Genomic_DNA"/>
</dbReference>
<reference evidence="2 3" key="1">
    <citation type="submission" date="2023-08" db="EMBL/GenBank/DDBJ databases">
        <title>Bioegradation of LLDPE and BLDPE plastic by marine bacteria from coast plastic debris.</title>
        <authorList>
            <person name="Rong Z."/>
        </authorList>
    </citation>
    <scope>NUCLEOTIDE SEQUENCE [LARGE SCALE GENOMIC DNA]</scope>
    <source>
        <strain evidence="2 3">Z-2</strain>
    </source>
</reference>
<name>A0ABU2GWC6_9ACTN</name>
<organism evidence="2 3">
    <name type="scientific">Gordonia westfalica</name>
    <dbReference type="NCBI Taxonomy" id="158898"/>
    <lineage>
        <taxon>Bacteria</taxon>
        <taxon>Bacillati</taxon>
        <taxon>Actinomycetota</taxon>
        <taxon>Actinomycetes</taxon>
        <taxon>Mycobacteriales</taxon>
        <taxon>Gordoniaceae</taxon>
        <taxon>Gordonia</taxon>
    </lineage>
</organism>
<dbReference type="Pfam" id="PF02814">
    <property type="entry name" value="UreE_N"/>
    <property type="match status" value="1"/>
</dbReference>
<dbReference type="Gene3D" id="2.60.260.20">
    <property type="entry name" value="Urease metallochaperone UreE, N-terminal domain"/>
    <property type="match status" value="1"/>
</dbReference>
<dbReference type="SUPFAM" id="SSF69287">
    <property type="entry name" value="Urease metallochaperone UreE, N-terminal domain"/>
    <property type="match status" value="1"/>
</dbReference>
<sequence length="166" mass="17804">MELEITSILHSHLHDDGTTVVDEVTVGWGDATKHRQVLTSAAGHTLRLRLPRGSFLSDGSVLWHDDTLTVVVRRPPEDAIVVRLGDNITGSDAAARLIRLGYVLGNAHAPVEYTGEALQTPLFTSASGATDLLSGVGVVGGVECVPLARHGWSSTSADHREHHRHE</sequence>
<comment type="caution">
    <text evidence="2">The sequence shown here is derived from an EMBL/GenBank/DDBJ whole genome shotgun (WGS) entry which is preliminary data.</text>
</comment>
<evidence type="ECO:0000313" key="2">
    <source>
        <dbReference type="EMBL" id="MDS1115264.1"/>
    </source>
</evidence>
<accession>A0ABU2GWC6</accession>
<keyword evidence="3" id="KW-1185">Reference proteome</keyword>